<evidence type="ECO:0000256" key="8">
    <source>
        <dbReference type="ARBA" id="ARBA00038437"/>
    </source>
</evidence>
<dbReference type="InterPro" id="IPR027417">
    <property type="entry name" value="P-loop_NTPase"/>
</dbReference>
<evidence type="ECO:0000256" key="10">
    <source>
        <dbReference type="ARBA" id="ARBA00074363"/>
    </source>
</evidence>
<keyword evidence="7" id="KW-0346">Stress response</keyword>
<dbReference type="InterPro" id="IPR000629">
    <property type="entry name" value="RNA-helicase_DEAD-box_CS"/>
</dbReference>
<evidence type="ECO:0000256" key="2">
    <source>
        <dbReference type="ARBA" id="ARBA00022490"/>
    </source>
</evidence>
<dbReference type="SMART" id="SM00487">
    <property type="entry name" value="DEXDc"/>
    <property type="match status" value="1"/>
</dbReference>
<dbReference type="CDD" id="cd00268">
    <property type="entry name" value="DEADc"/>
    <property type="match status" value="1"/>
</dbReference>
<evidence type="ECO:0000256" key="7">
    <source>
        <dbReference type="ARBA" id="ARBA00023016"/>
    </source>
</evidence>
<dbReference type="KEGG" id="dog:HP555_01355"/>
<dbReference type="PROSITE" id="PS00039">
    <property type="entry name" value="DEAD_ATP_HELICASE"/>
    <property type="match status" value="1"/>
</dbReference>
<keyword evidence="18" id="KW-1185">Reference proteome</keyword>
<dbReference type="AlphaFoldDB" id="A0A7T5VB28"/>
<dbReference type="RefSeq" id="WP_199263432.1">
    <property type="nucleotide sequence ID" value="NZ_CP054140.1"/>
</dbReference>
<dbReference type="EC" id="3.6.4.13" evidence="1"/>
<keyword evidence="5 12" id="KW-0347">Helicase</keyword>
<dbReference type="InterPro" id="IPR050079">
    <property type="entry name" value="DEAD_box_RNA_helicase"/>
</dbReference>
<evidence type="ECO:0000256" key="3">
    <source>
        <dbReference type="ARBA" id="ARBA00022741"/>
    </source>
</evidence>
<accession>A0A7T5VB28</accession>
<dbReference type="Pfam" id="PF25399">
    <property type="entry name" value="DeaD_dimer"/>
    <property type="match status" value="1"/>
</dbReference>
<comment type="catalytic activity">
    <reaction evidence="9">
        <text>ATP + H2O = ADP + phosphate + H(+)</text>
        <dbReference type="Rhea" id="RHEA:13065"/>
        <dbReference type="ChEBI" id="CHEBI:15377"/>
        <dbReference type="ChEBI" id="CHEBI:15378"/>
        <dbReference type="ChEBI" id="CHEBI:30616"/>
        <dbReference type="ChEBI" id="CHEBI:43474"/>
        <dbReference type="ChEBI" id="CHEBI:456216"/>
        <dbReference type="EC" id="3.6.4.13"/>
    </reaction>
</comment>
<evidence type="ECO:0000256" key="12">
    <source>
        <dbReference type="RuleBase" id="RU000492"/>
    </source>
</evidence>
<keyword evidence="6 12" id="KW-0067">ATP-binding</keyword>
<keyword evidence="4 12" id="KW-0378">Hydrolase</keyword>
<evidence type="ECO:0000259" key="16">
    <source>
        <dbReference type="PROSITE" id="PS51195"/>
    </source>
</evidence>
<feature type="domain" description="Helicase C-terminal" evidence="15">
    <location>
        <begin position="232"/>
        <end position="384"/>
    </location>
</feature>
<dbReference type="Pfam" id="PF00271">
    <property type="entry name" value="Helicase_C"/>
    <property type="match status" value="1"/>
</dbReference>
<comment type="similarity">
    <text evidence="8 12">Belongs to the DEAD box helicase family.</text>
</comment>
<evidence type="ECO:0000256" key="1">
    <source>
        <dbReference type="ARBA" id="ARBA00012552"/>
    </source>
</evidence>
<evidence type="ECO:0000313" key="17">
    <source>
        <dbReference type="EMBL" id="QQG64600.1"/>
    </source>
</evidence>
<dbReference type="InterPro" id="IPR005580">
    <property type="entry name" value="DbpA/CsdA_RNA-bd_dom"/>
</dbReference>
<evidence type="ECO:0000256" key="4">
    <source>
        <dbReference type="ARBA" id="ARBA00022801"/>
    </source>
</evidence>
<dbReference type="InterPro" id="IPR012677">
    <property type="entry name" value="Nucleotide-bd_a/b_plait_sf"/>
</dbReference>
<evidence type="ECO:0000313" key="18">
    <source>
        <dbReference type="Proteomes" id="UP000596092"/>
    </source>
</evidence>
<dbReference type="GO" id="GO:0005829">
    <property type="term" value="C:cytosol"/>
    <property type="evidence" value="ECO:0007669"/>
    <property type="project" value="TreeGrafter"/>
</dbReference>
<proteinExistence type="inferred from homology"/>
<dbReference type="PROSITE" id="PS51194">
    <property type="entry name" value="HELICASE_CTER"/>
    <property type="match status" value="1"/>
</dbReference>
<feature type="domain" description="DEAD-box RNA helicase Q" evidence="16">
    <location>
        <begin position="4"/>
        <end position="32"/>
    </location>
</feature>
<dbReference type="FunFam" id="3.40.50.300:FF:000108">
    <property type="entry name" value="ATP-dependent RNA helicase RhlE"/>
    <property type="match status" value="1"/>
</dbReference>
<dbReference type="InterPro" id="IPR057325">
    <property type="entry name" value="DeaD_dimer"/>
</dbReference>
<feature type="short sequence motif" description="Q motif" evidence="11">
    <location>
        <begin position="4"/>
        <end position="32"/>
    </location>
</feature>
<dbReference type="InterPro" id="IPR014001">
    <property type="entry name" value="Helicase_ATP-bd"/>
</dbReference>
<gene>
    <name evidence="17" type="ORF">HP555_01355</name>
</gene>
<dbReference type="InterPro" id="IPR001650">
    <property type="entry name" value="Helicase_C-like"/>
</dbReference>
<dbReference type="Gene3D" id="3.40.50.300">
    <property type="entry name" value="P-loop containing nucleotide triphosphate hydrolases"/>
    <property type="match status" value="2"/>
</dbReference>
<dbReference type="PROSITE" id="PS51195">
    <property type="entry name" value="Q_MOTIF"/>
    <property type="match status" value="1"/>
</dbReference>
<feature type="compositionally biased region" description="Basic and acidic residues" evidence="13">
    <location>
        <begin position="433"/>
        <end position="456"/>
    </location>
</feature>
<dbReference type="GO" id="GO:0003724">
    <property type="term" value="F:RNA helicase activity"/>
    <property type="evidence" value="ECO:0007669"/>
    <property type="project" value="UniProtKB-EC"/>
</dbReference>
<dbReference type="PANTHER" id="PTHR47959:SF13">
    <property type="entry name" value="ATP-DEPENDENT RNA HELICASE RHLE"/>
    <property type="match status" value="1"/>
</dbReference>
<dbReference type="EMBL" id="CP054140">
    <property type="protein sequence ID" value="QQG64600.1"/>
    <property type="molecule type" value="Genomic_DNA"/>
</dbReference>
<keyword evidence="2" id="KW-0963">Cytoplasm</keyword>
<evidence type="ECO:0000256" key="5">
    <source>
        <dbReference type="ARBA" id="ARBA00022806"/>
    </source>
</evidence>
<dbReference type="GO" id="GO:0009266">
    <property type="term" value="P:response to temperature stimulus"/>
    <property type="evidence" value="ECO:0007669"/>
    <property type="project" value="UniProtKB-ARBA"/>
</dbReference>
<dbReference type="GO" id="GO:0016787">
    <property type="term" value="F:hydrolase activity"/>
    <property type="evidence" value="ECO:0007669"/>
    <property type="project" value="UniProtKB-KW"/>
</dbReference>
<protein>
    <recommendedName>
        <fullName evidence="10">DEAD-box ATP-dependent RNA helicase RhpA</fullName>
        <ecNumber evidence="1">3.6.4.13</ecNumber>
    </recommendedName>
</protein>
<dbReference type="InterPro" id="IPR011545">
    <property type="entry name" value="DEAD/DEAH_box_helicase_dom"/>
</dbReference>
<feature type="domain" description="Helicase ATP-binding" evidence="14">
    <location>
        <begin position="35"/>
        <end position="205"/>
    </location>
</feature>
<dbReference type="Pfam" id="PF00270">
    <property type="entry name" value="DEAD"/>
    <property type="match status" value="1"/>
</dbReference>
<dbReference type="InterPro" id="IPR014014">
    <property type="entry name" value="RNA_helicase_DEAD_Q_motif"/>
</dbReference>
<dbReference type="GO" id="GO:0042255">
    <property type="term" value="P:ribosome assembly"/>
    <property type="evidence" value="ECO:0007669"/>
    <property type="project" value="UniProtKB-ARBA"/>
</dbReference>
<dbReference type="PANTHER" id="PTHR47959">
    <property type="entry name" value="ATP-DEPENDENT RNA HELICASE RHLE-RELATED"/>
    <property type="match status" value="1"/>
</dbReference>
<evidence type="ECO:0000259" key="15">
    <source>
        <dbReference type="PROSITE" id="PS51194"/>
    </source>
</evidence>
<dbReference type="CDD" id="cd18787">
    <property type="entry name" value="SF2_C_DEAD"/>
    <property type="match status" value="1"/>
</dbReference>
<dbReference type="SUPFAM" id="SSF52540">
    <property type="entry name" value="P-loop containing nucleoside triphosphate hydrolases"/>
    <property type="match status" value="1"/>
</dbReference>
<evidence type="ECO:0000256" key="6">
    <source>
        <dbReference type="ARBA" id="ARBA00022840"/>
    </source>
</evidence>
<dbReference type="SMART" id="SM00490">
    <property type="entry name" value="HELICc"/>
    <property type="match status" value="1"/>
</dbReference>
<dbReference type="GO" id="GO:0005524">
    <property type="term" value="F:ATP binding"/>
    <property type="evidence" value="ECO:0007669"/>
    <property type="project" value="UniProtKB-KW"/>
</dbReference>
<organism evidence="17 18">
    <name type="scientific">Desulfobulbus oligotrophicus</name>
    <dbReference type="NCBI Taxonomy" id="1909699"/>
    <lineage>
        <taxon>Bacteria</taxon>
        <taxon>Pseudomonadati</taxon>
        <taxon>Thermodesulfobacteriota</taxon>
        <taxon>Desulfobulbia</taxon>
        <taxon>Desulfobulbales</taxon>
        <taxon>Desulfobulbaceae</taxon>
        <taxon>Desulfobulbus</taxon>
    </lineage>
</organism>
<evidence type="ECO:0000256" key="13">
    <source>
        <dbReference type="SAM" id="MobiDB-lite"/>
    </source>
</evidence>
<dbReference type="InterPro" id="IPR044742">
    <property type="entry name" value="DEAD/DEAH_RhlB"/>
</dbReference>
<name>A0A7T5VB28_9BACT</name>
<evidence type="ECO:0000256" key="9">
    <source>
        <dbReference type="ARBA" id="ARBA00047984"/>
    </source>
</evidence>
<sequence length="550" mass="61371">MTTEPLTWFGLHPDLVHTITALGFTEPTPIQQAALPLLLQGRDMIGQAQTGTGKTAAFGLPLLQRIVPAQAEVQALVLTPTRELAIQVAEALSSYGTRLGTSVLAVYGGQSYQQQFRSLRRGVQVIVGTPGRLLDLINQGYVTLNSVQTVVLDEADEMLSMGFIEDIELILGHVPTSRQTMLFSATISKRVQELSARYLQQPETVSITPKQLTGATISQRYYLVNQYDKVAALTRLLEMEDVDSALIFVRTRLATGELANQLTTRGFPAEPLNGDLSQDARIQVLTRYRNGQIKILVATDVAARGLDIDDISHVFNFDLPEDPEIYVHRVGRTGRAGRQGTAISLLTPKDRWMLRRIEQYTHFKLNRSELPTIQQIENHRQALLMEQLEMWIRRGRCRQEREIVDTLVLAGNQAEDIAAAALKMARIDEKKRPIDPITPIKEEQFNPRERRSERSVRRSGATTPGRRRGSSRDKDMVSIKLDIGQADGIGVNHVVASIAHYSGITSSLLGKIRLETHHTMVDVPENLVGRLLAKNGAYRIGRRVFTLERA</sequence>
<reference evidence="17 18" key="1">
    <citation type="submission" date="2020-05" db="EMBL/GenBank/DDBJ databases">
        <title>Complete genome of Desulfobulbus oligotrophicus.</title>
        <authorList>
            <person name="Podar M."/>
        </authorList>
    </citation>
    <scope>NUCLEOTIDE SEQUENCE [LARGE SCALE GENOMIC DNA]</scope>
    <source>
        <strain evidence="17 18">Prop6</strain>
    </source>
</reference>
<evidence type="ECO:0000259" key="14">
    <source>
        <dbReference type="PROSITE" id="PS51192"/>
    </source>
</evidence>
<dbReference type="Proteomes" id="UP000596092">
    <property type="component" value="Chromosome"/>
</dbReference>
<dbReference type="GO" id="GO:0003676">
    <property type="term" value="F:nucleic acid binding"/>
    <property type="evidence" value="ECO:0007669"/>
    <property type="project" value="InterPro"/>
</dbReference>
<dbReference type="PROSITE" id="PS51192">
    <property type="entry name" value="HELICASE_ATP_BIND_1"/>
    <property type="match status" value="1"/>
</dbReference>
<dbReference type="Pfam" id="PF03880">
    <property type="entry name" value="DbpA"/>
    <property type="match status" value="1"/>
</dbReference>
<keyword evidence="3 12" id="KW-0547">Nucleotide-binding</keyword>
<dbReference type="Gene3D" id="3.30.70.330">
    <property type="match status" value="1"/>
</dbReference>
<feature type="region of interest" description="Disordered" evidence="13">
    <location>
        <begin position="433"/>
        <end position="476"/>
    </location>
</feature>
<evidence type="ECO:0000256" key="11">
    <source>
        <dbReference type="PROSITE-ProRule" id="PRU00552"/>
    </source>
</evidence>